<dbReference type="Proteomes" id="UP000594454">
    <property type="component" value="Chromosome 4"/>
</dbReference>
<dbReference type="EMBL" id="LR899012">
    <property type="protein sequence ID" value="CAD7087387.1"/>
    <property type="molecule type" value="Genomic_DNA"/>
</dbReference>
<reference evidence="1 2" key="1">
    <citation type="submission" date="2020-11" db="EMBL/GenBank/DDBJ databases">
        <authorList>
            <person name="Wallbank WR R."/>
            <person name="Pardo Diaz C."/>
            <person name="Kozak K."/>
            <person name="Martin S."/>
            <person name="Jiggins C."/>
            <person name="Moest M."/>
            <person name="Warren A I."/>
            <person name="Generalovic N T."/>
            <person name="Byers J.R.P. K."/>
            <person name="Montejo-Kovacevich G."/>
            <person name="Yen C E."/>
        </authorList>
    </citation>
    <scope>NUCLEOTIDE SEQUENCE [LARGE SCALE GENOMIC DNA]</scope>
</reference>
<dbReference type="AlphaFoldDB" id="A0A7R8UUW6"/>
<sequence>MSRHSDVSSGHLDMDDDIDSVIVIDSDGGSHFSEYKADSNASDFDEPDDLGRLEDLKVLALQHSIAVDDSDARVEMTVLEK</sequence>
<evidence type="ECO:0000313" key="1">
    <source>
        <dbReference type="EMBL" id="CAD7087387.1"/>
    </source>
</evidence>
<dbReference type="InParanoid" id="A0A7R8UUW6"/>
<name>A0A7R8UUW6_HERIL</name>
<evidence type="ECO:0000313" key="2">
    <source>
        <dbReference type="Proteomes" id="UP000594454"/>
    </source>
</evidence>
<protein>
    <submittedName>
        <fullName evidence="1">Uncharacterized protein</fullName>
    </submittedName>
</protein>
<proteinExistence type="predicted"/>
<accession>A0A7R8UUW6</accession>
<gene>
    <name evidence="1" type="ORF">HERILL_LOCUS10098</name>
</gene>
<keyword evidence="2" id="KW-1185">Reference proteome</keyword>
<organism evidence="1 2">
    <name type="scientific">Hermetia illucens</name>
    <name type="common">Black soldier fly</name>
    <dbReference type="NCBI Taxonomy" id="343691"/>
    <lineage>
        <taxon>Eukaryota</taxon>
        <taxon>Metazoa</taxon>
        <taxon>Ecdysozoa</taxon>
        <taxon>Arthropoda</taxon>
        <taxon>Hexapoda</taxon>
        <taxon>Insecta</taxon>
        <taxon>Pterygota</taxon>
        <taxon>Neoptera</taxon>
        <taxon>Endopterygota</taxon>
        <taxon>Diptera</taxon>
        <taxon>Brachycera</taxon>
        <taxon>Stratiomyomorpha</taxon>
        <taxon>Stratiomyidae</taxon>
        <taxon>Hermetiinae</taxon>
        <taxon>Hermetia</taxon>
    </lineage>
</organism>